<reference evidence="1" key="1">
    <citation type="journal article" date="2020" name="Fungal Divers.">
        <title>Resolving the Mortierellaceae phylogeny through synthesis of multi-gene phylogenetics and phylogenomics.</title>
        <authorList>
            <person name="Vandepol N."/>
            <person name="Liber J."/>
            <person name="Desiro A."/>
            <person name="Na H."/>
            <person name="Kennedy M."/>
            <person name="Barry K."/>
            <person name="Grigoriev I.V."/>
            <person name="Miller A.N."/>
            <person name="O'Donnell K."/>
            <person name="Stajich J.E."/>
            <person name="Bonito G."/>
        </authorList>
    </citation>
    <scope>NUCLEOTIDE SEQUENCE</scope>
    <source>
        <strain evidence="1">NRRL 2769</strain>
    </source>
</reference>
<accession>A0A9P6SWE2</accession>
<name>A0A9P6SWE2_9FUNG</name>
<dbReference type="EMBL" id="JAAAID010002226">
    <property type="protein sequence ID" value="KAG0007695.1"/>
    <property type="molecule type" value="Genomic_DNA"/>
</dbReference>
<comment type="caution">
    <text evidence="1">The sequence shown here is derived from an EMBL/GenBank/DDBJ whole genome shotgun (WGS) entry which is preliminary data.</text>
</comment>
<evidence type="ECO:0000313" key="2">
    <source>
        <dbReference type="Proteomes" id="UP000703661"/>
    </source>
</evidence>
<dbReference type="AlphaFoldDB" id="A0A9P6SWE2"/>
<sequence length="353" mass="40593">MDFIKHIQPTISTLCWKGGLQMLDLSNNSNNLTSATIANTKLSLTPTTITSLELERWRASDMYLFLRFLRRYQFLTTLSINLMCDFHAVLPSTTVERPSRDLLLLNVKTLCLDFTVQRNYGSHDMGMLEVLKYCPSLENLVTIGLWTQYFRSYQTTPFYHYCPLLNSLHMKLALWDSDKLPVFVADSDLASLIEFTQVPRHTPKQEKGGLVFSNEALVGQETDIDHIGGLRRVKAEILTFHNGISEALVNAHAETLEIIELDLKSVYGTDKTDMFYAVQHVLYSCRHLRKFSLKHMHREDKNDDLVHILFIEPWGCSRILEELYIQNIGSRSGEARVLEDIEVDIRDGSGEKW</sequence>
<organism evidence="1 2">
    <name type="scientific">Entomortierella chlamydospora</name>
    <dbReference type="NCBI Taxonomy" id="101097"/>
    <lineage>
        <taxon>Eukaryota</taxon>
        <taxon>Fungi</taxon>
        <taxon>Fungi incertae sedis</taxon>
        <taxon>Mucoromycota</taxon>
        <taxon>Mortierellomycotina</taxon>
        <taxon>Mortierellomycetes</taxon>
        <taxon>Mortierellales</taxon>
        <taxon>Mortierellaceae</taxon>
        <taxon>Entomortierella</taxon>
    </lineage>
</organism>
<evidence type="ECO:0008006" key="3">
    <source>
        <dbReference type="Google" id="ProtNLM"/>
    </source>
</evidence>
<protein>
    <recommendedName>
        <fullName evidence="3">F-box domain protein</fullName>
    </recommendedName>
</protein>
<keyword evidence="2" id="KW-1185">Reference proteome</keyword>
<gene>
    <name evidence="1" type="ORF">BGZ80_004351</name>
</gene>
<dbReference type="Proteomes" id="UP000703661">
    <property type="component" value="Unassembled WGS sequence"/>
</dbReference>
<evidence type="ECO:0000313" key="1">
    <source>
        <dbReference type="EMBL" id="KAG0007695.1"/>
    </source>
</evidence>
<feature type="non-terminal residue" evidence="1">
    <location>
        <position position="353"/>
    </location>
</feature>
<proteinExistence type="predicted"/>